<organism evidence="2 3">
    <name type="scientific">Methylibium petroleiphilum (strain ATCC BAA-1232 / LMG 22953 / PM1)</name>
    <dbReference type="NCBI Taxonomy" id="420662"/>
    <lineage>
        <taxon>Bacteria</taxon>
        <taxon>Pseudomonadati</taxon>
        <taxon>Pseudomonadota</taxon>
        <taxon>Betaproteobacteria</taxon>
        <taxon>Burkholderiales</taxon>
        <taxon>Sphaerotilaceae</taxon>
        <taxon>Methylibium</taxon>
    </lineage>
</organism>
<dbReference type="HOGENOM" id="CLU_1883743_0_0_4"/>
<evidence type="ECO:0000313" key="2">
    <source>
        <dbReference type="EMBL" id="ABM95188.1"/>
    </source>
</evidence>
<dbReference type="EMBL" id="CP000555">
    <property type="protein sequence ID" value="ABM95188.1"/>
    <property type="molecule type" value="Genomic_DNA"/>
</dbReference>
<gene>
    <name evidence="2" type="ordered locus">Mpe_A2232</name>
</gene>
<dbReference type="Proteomes" id="UP000000366">
    <property type="component" value="Chromosome"/>
</dbReference>
<dbReference type="STRING" id="420662.Mpe_A2232"/>
<dbReference type="KEGG" id="mpt:Mpe_A2232"/>
<keyword evidence="3" id="KW-1185">Reference proteome</keyword>
<name>A2SHZ9_METPP</name>
<evidence type="ECO:0000313" key="3">
    <source>
        <dbReference type="Proteomes" id="UP000000366"/>
    </source>
</evidence>
<dbReference type="RefSeq" id="WP_011829825.1">
    <property type="nucleotide sequence ID" value="NC_008825.1"/>
</dbReference>
<dbReference type="eggNOG" id="ENOG50348F8">
    <property type="taxonomic scope" value="Bacteria"/>
</dbReference>
<proteinExistence type="predicted"/>
<protein>
    <recommendedName>
        <fullName evidence="4">EF-hand domain-containing protein</fullName>
    </recommendedName>
</protein>
<evidence type="ECO:0000256" key="1">
    <source>
        <dbReference type="SAM" id="SignalP"/>
    </source>
</evidence>
<reference evidence="2 3" key="1">
    <citation type="journal article" date="2007" name="J. Bacteriol.">
        <title>Whole-genome analysis of the methyl tert-butyl ether-degrading beta-proteobacterium Methylibium petroleiphilum PM1.</title>
        <authorList>
            <person name="Kane S.R."/>
            <person name="Chakicherla A.Y."/>
            <person name="Chain P.S.G."/>
            <person name="Schmidt R."/>
            <person name="Shin M.W."/>
            <person name="Legler T.C."/>
            <person name="Scow K.M."/>
            <person name="Larimer F.W."/>
            <person name="Lucas S.M."/>
            <person name="Richardson P.M."/>
            <person name="Hristova K.R."/>
        </authorList>
    </citation>
    <scope>NUCLEOTIDE SEQUENCE [LARGE SCALE GENOMIC DNA]</scope>
    <source>
        <strain evidence="3">ATCC BAA-1232 / LMG 22953 / PM1</strain>
    </source>
</reference>
<accession>A2SHZ9</accession>
<dbReference type="Pfam" id="PF06191">
    <property type="entry name" value="DUF995"/>
    <property type="match status" value="1"/>
</dbReference>
<feature type="signal peptide" evidence="1">
    <location>
        <begin position="1"/>
        <end position="23"/>
    </location>
</feature>
<sequence length="147" mass="16405">MKNLARYILCLSPLACSTAFAQAAEVKVLRDLDATGRTTLTREELVQLLPGANMSRISAKGNTHIWKNESGGSFIISSDNRDRGAVASTAAGKWSISDDGRYCVLIEWKLIETEEWCRYIVRSGEDYYATKSDKTGTERVHKLSIKR</sequence>
<dbReference type="InterPro" id="IPR009337">
    <property type="entry name" value="DUF995"/>
</dbReference>
<keyword evidence="1" id="KW-0732">Signal</keyword>
<evidence type="ECO:0008006" key="4">
    <source>
        <dbReference type="Google" id="ProtNLM"/>
    </source>
</evidence>
<dbReference type="AlphaFoldDB" id="A2SHZ9"/>
<feature type="chain" id="PRO_5002646323" description="EF-hand domain-containing protein" evidence="1">
    <location>
        <begin position="24"/>
        <end position="147"/>
    </location>
</feature>